<reference evidence="12 13" key="1">
    <citation type="journal article" date="2016" name="Proc. Natl. Acad. Sci. U.S.A.">
        <title>Comparative genomics of biotechnologically important yeasts.</title>
        <authorList>
            <person name="Riley R."/>
            <person name="Haridas S."/>
            <person name="Wolfe K.H."/>
            <person name="Lopes M.R."/>
            <person name="Hittinger C.T."/>
            <person name="Goeker M."/>
            <person name="Salamov A.A."/>
            <person name="Wisecaver J.H."/>
            <person name="Long T.M."/>
            <person name="Calvey C.H."/>
            <person name="Aerts A.L."/>
            <person name="Barry K.W."/>
            <person name="Choi C."/>
            <person name="Clum A."/>
            <person name="Coughlan A.Y."/>
            <person name="Deshpande S."/>
            <person name="Douglass A.P."/>
            <person name="Hanson S.J."/>
            <person name="Klenk H.-P."/>
            <person name="LaButti K.M."/>
            <person name="Lapidus A."/>
            <person name="Lindquist E.A."/>
            <person name="Lipzen A.M."/>
            <person name="Meier-Kolthoff J.P."/>
            <person name="Ohm R.A."/>
            <person name="Otillar R.P."/>
            <person name="Pangilinan J.L."/>
            <person name="Peng Y."/>
            <person name="Rokas A."/>
            <person name="Rosa C.A."/>
            <person name="Scheuner C."/>
            <person name="Sibirny A.A."/>
            <person name="Slot J.C."/>
            <person name="Stielow J.B."/>
            <person name="Sun H."/>
            <person name="Kurtzman C.P."/>
            <person name="Blackwell M."/>
            <person name="Grigoriev I.V."/>
            <person name="Jeffries T.W."/>
        </authorList>
    </citation>
    <scope>NUCLEOTIDE SEQUENCE [LARGE SCALE GENOMIC DNA]</scope>
    <source>
        <strain evidence="13">ATCC 18201 / CBS 1600 / BCRC 20928 / JCM 3617 / NBRC 0987 / NRRL Y-1542</strain>
    </source>
</reference>
<organism evidence="12 13">
    <name type="scientific">Cyberlindnera jadinii (strain ATCC 18201 / CBS 1600 / BCRC 20928 / JCM 3617 / NBRC 0987 / NRRL Y-1542)</name>
    <name type="common">Torula yeast</name>
    <name type="synonym">Candida utilis</name>
    <dbReference type="NCBI Taxonomy" id="983966"/>
    <lineage>
        <taxon>Eukaryota</taxon>
        <taxon>Fungi</taxon>
        <taxon>Dikarya</taxon>
        <taxon>Ascomycota</taxon>
        <taxon>Saccharomycotina</taxon>
        <taxon>Saccharomycetes</taxon>
        <taxon>Phaffomycetales</taxon>
        <taxon>Phaffomycetaceae</taxon>
        <taxon>Cyberlindnera</taxon>
    </lineage>
</organism>
<evidence type="ECO:0000256" key="3">
    <source>
        <dbReference type="ARBA" id="ARBA00009504"/>
    </source>
</evidence>
<dbReference type="PANTHER" id="PTHR10853">
    <property type="entry name" value="PELOTA"/>
    <property type="match status" value="1"/>
</dbReference>
<evidence type="ECO:0000256" key="1">
    <source>
        <dbReference type="ARBA" id="ARBA00001968"/>
    </source>
</evidence>
<gene>
    <name evidence="12" type="ORF">CYBJADRAFT_128829</name>
</gene>
<evidence type="ECO:0000256" key="2">
    <source>
        <dbReference type="ARBA" id="ARBA00004496"/>
    </source>
</evidence>
<protein>
    <recommendedName>
        <fullName evidence="10">Protein DOM34 homolog</fullName>
    </recommendedName>
</protein>
<dbReference type="AlphaFoldDB" id="A0A1E4RZZ3"/>
<dbReference type="Gene3D" id="3.30.420.60">
    <property type="entry name" value="eRF1 domain 2"/>
    <property type="match status" value="1"/>
</dbReference>
<dbReference type="SUPFAM" id="SSF159065">
    <property type="entry name" value="Dom34/Pelota N-terminal domain-like"/>
    <property type="match status" value="1"/>
</dbReference>
<comment type="subcellular location">
    <subcellularLocation>
        <location evidence="2 10">Cytoplasm</location>
    </subcellularLocation>
</comment>
<comment type="similarity">
    <text evidence="3 10">Belongs to the eukaryotic release factor 1 family. Pelota subfamily.</text>
</comment>
<evidence type="ECO:0000313" key="12">
    <source>
        <dbReference type="EMBL" id="ODV72814.1"/>
    </source>
</evidence>
<keyword evidence="5" id="KW-0132">Cell division</keyword>
<proteinExistence type="inferred from homology"/>
<keyword evidence="7" id="KW-0498">Mitosis</keyword>
<dbReference type="SMART" id="SM01194">
    <property type="entry name" value="eRF1_1"/>
    <property type="match status" value="1"/>
</dbReference>
<dbReference type="PANTHER" id="PTHR10853:SF0">
    <property type="entry name" value="PROTEIN PELOTA HOMOLOG"/>
    <property type="match status" value="1"/>
</dbReference>
<dbReference type="InterPro" id="IPR038069">
    <property type="entry name" value="Pelota/DOM34_N"/>
</dbReference>
<dbReference type="FunFam" id="3.30.1330.30:FF:000008">
    <property type="entry name" value="Protein pelota homolog"/>
    <property type="match status" value="1"/>
</dbReference>
<dbReference type="Gene3D" id="2.30.30.870">
    <property type="entry name" value="Pelota, domain A"/>
    <property type="match status" value="1"/>
</dbReference>
<evidence type="ECO:0000256" key="5">
    <source>
        <dbReference type="ARBA" id="ARBA00022618"/>
    </source>
</evidence>
<dbReference type="Gene3D" id="3.30.1330.30">
    <property type="match status" value="1"/>
</dbReference>
<feature type="domain" description="eRF1/Pelota-like N-terminal" evidence="11">
    <location>
        <begin position="1"/>
        <end position="129"/>
    </location>
</feature>
<dbReference type="SUPFAM" id="SSF53137">
    <property type="entry name" value="Translational machinery components"/>
    <property type="match status" value="1"/>
</dbReference>
<dbReference type="Proteomes" id="UP000094389">
    <property type="component" value="Unassembled WGS sequence"/>
</dbReference>
<comment type="function">
    <text evidence="10">Component of the Dom34-Hbs1 complex, a complex that recognizes stalled ribosomes and triggers the No-Go Decay (NGD) pathway (PubMed:20890290). In the Dom34-Hbs1 complex, dom34 recognizes ribosomes stalled at the 3' end of an mRNA and engages stalled ribosomes by destabilizing mRNA in the mRNA channel. Following ribosome-binding, the Dom34-Hbs1 complex promotes the disassembly of stalled ribosomes, followed by degradation of damaged mRNAs as part of the NGD pathway.</text>
</comment>
<keyword evidence="13" id="KW-1185">Reference proteome</keyword>
<dbReference type="GO" id="GO:0032790">
    <property type="term" value="P:ribosome disassembly"/>
    <property type="evidence" value="ECO:0007669"/>
    <property type="project" value="TreeGrafter"/>
</dbReference>
<dbReference type="GO" id="GO:0070651">
    <property type="term" value="P:nonfunctional rRNA decay"/>
    <property type="evidence" value="ECO:0007669"/>
    <property type="project" value="TreeGrafter"/>
</dbReference>
<evidence type="ECO:0000256" key="9">
    <source>
        <dbReference type="ARBA" id="ARBA00023306"/>
    </source>
</evidence>
<dbReference type="OrthoDB" id="10249111at2759"/>
<dbReference type="EMBL" id="KV453933">
    <property type="protein sequence ID" value="ODV72814.1"/>
    <property type="molecule type" value="Genomic_DNA"/>
</dbReference>
<evidence type="ECO:0000313" key="13">
    <source>
        <dbReference type="Proteomes" id="UP000094389"/>
    </source>
</evidence>
<dbReference type="GO" id="GO:0070966">
    <property type="term" value="P:nuclear-transcribed mRNA catabolic process, no-go decay"/>
    <property type="evidence" value="ECO:0007669"/>
    <property type="project" value="InterPro"/>
</dbReference>
<dbReference type="GO" id="GO:0051301">
    <property type="term" value="P:cell division"/>
    <property type="evidence" value="ECO:0007669"/>
    <property type="project" value="UniProtKB-KW"/>
</dbReference>
<dbReference type="InterPro" id="IPR005140">
    <property type="entry name" value="eRF1_Pelota-like_N"/>
</dbReference>
<evidence type="ECO:0000256" key="8">
    <source>
        <dbReference type="ARBA" id="ARBA00023254"/>
    </source>
</evidence>
<dbReference type="InterPro" id="IPR042226">
    <property type="entry name" value="eFR1_2_sf"/>
</dbReference>
<dbReference type="Pfam" id="PF03465">
    <property type="entry name" value="eRF1_3"/>
    <property type="match status" value="1"/>
</dbReference>
<evidence type="ECO:0000256" key="10">
    <source>
        <dbReference type="RuleBase" id="RU362019"/>
    </source>
</evidence>
<comment type="cofactor">
    <cofactor evidence="1 10">
        <name>a divalent metal cation</name>
        <dbReference type="ChEBI" id="CHEBI:60240"/>
    </cofactor>
</comment>
<dbReference type="GO" id="GO:0006412">
    <property type="term" value="P:translation"/>
    <property type="evidence" value="ECO:0007669"/>
    <property type="project" value="UniProtKB-ARBA"/>
</dbReference>
<dbReference type="FunFam" id="3.30.420.60:FF:000004">
    <property type="entry name" value="Protein DOM34 homolog"/>
    <property type="match status" value="1"/>
</dbReference>
<dbReference type="InterPro" id="IPR005142">
    <property type="entry name" value="eRF1_3"/>
</dbReference>
<keyword evidence="8" id="KW-0469">Meiosis</keyword>
<evidence type="ECO:0000256" key="7">
    <source>
        <dbReference type="ARBA" id="ARBA00022776"/>
    </source>
</evidence>
<dbReference type="GO" id="GO:0070481">
    <property type="term" value="P:nuclear-transcribed mRNA catabolic process, non-stop decay"/>
    <property type="evidence" value="ECO:0007669"/>
    <property type="project" value="InterPro"/>
</dbReference>
<evidence type="ECO:0000259" key="11">
    <source>
        <dbReference type="SMART" id="SM01194"/>
    </source>
</evidence>
<keyword evidence="9" id="KW-0131">Cell cycle</keyword>
<dbReference type="RefSeq" id="XP_020069853.1">
    <property type="nucleotide sequence ID" value="XM_020212797.1"/>
</dbReference>
<name>A0A1E4RZZ3_CYBJN</name>
<dbReference type="GO" id="GO:0051321">
    <property type="term" value="P:meiotic cell cycle"/>
    <property type="evidence" value="ECO:0007669"/>
    <property type="project" value="UniProtKB-KW"/>
</dbReference>
<dbReference type="GeneID" id="30987193"/>
<dbReference type="InterPro" id="IPR004405">
    <property type="entry name" value="TF_pelota"/>
</dbReference>
<dbReference type="SUPFAM" id="SSF55315">
    <property type="entry name" value="L30e-like"/>
    <property type="match status" value="1"/>
</dbReference>
<dbReference type="Pfam" id="PF03464">
    <property type="entry name" value="eRF1_2"/>
    <property type="match status" value="1"/>
</dbReference>
<sequence>MKLVGSRLEKSNSGSLSVIAQDKEDLFVLYNLIHPQDEVTLKTIRNVKASNVKGAKSEKKLLTLRLQVQDVEFIPQDESFRIKGKTMDPLDDVPMGSFHTADVDYKYPLTIAKDEWDQGDLDLIAKSCDITGKAEVAAVVLQEGVAHICFITENMTVLRDKIEKSIPKKRRGDSSAHDKALDKFYGHVVDAMVRHLDLNKLKAVILASPGFWAQGLYDKYLEVAVKNNTKDLPTLKSKFMVTHSSTGFIQGLDEVLKTDSVQKQLADTKYAKDVKALDDFFKSLNADDGKAWYGPDECEKAVNMGAVSKLLLTDKLFRSDDIAERKHYAELAEIVKNNGGDVFVFSSLHDSGVQLGQITGVAVLLNYPVHDLDEEEDE</sequence>
<keyword evidence="4 10" id="KW-0963">Cytoplasm</keyword>
<dbReference type="Pfam" id="PF26356">
    <property type="entry name" value="Pelota_N"/>
    <property type="match status" value="1"/>
</dbReference>
<dbReference type="NCBIfam" id="TIGR00111">
    <property type="entry name" value="pelota"/>
    <property type="match status" value="1"/>
</dbReference>
<dbReference type="GO" id="GO:1990533">
    <property type="term" value="C:Dom34-Hbs1 complex"/>
    <property type="evidence" value="ECO:0007669"/>
    <property type="project" value="UniProtKB-ARBA"/>
</dbReference>
<dbReference type="InterPro" id="IPR005141">
    <property type="entry name" value="eRF1_2"/>
</dbReference>
<accession>A0A1E4RZZ3</accession>
<dbReference type="InterPro" id="IPR058547">
    <property type="entry name" value="Pelota_N"/>
</dbReference>
<dbReference type="STRING" id="983966.A0A1E4RZZ3"/>
<dbReference type="InterPro" id="IPR029064">
    <property type="entry name" value="Ribosomal_eL30-like_sf"/>
</dbReference>
<dbReference type="GO" id="GO:0005737">
    <property type="term" value="C:cytoplasm"/>
    <property type="evidence" value="ECO:0007669"/>
    <property type="project" value="UniProtKB-SubCell"/>
</dbReference>
<evidence type="ECO:0000256" key="4">
    <source>
        <dbReference type="ARBA" id="ARBA00022490"/>
    </source>
</evidence>
<evidence type="ECO:0000256" key="6">
    <source>
        <dbReference type="ARBA" id="ARBA00022723"/>
    </source>
</evidence>
<dbReference type="GO" id="GO:0046872">
    <property type="term" value="F:metal ion binding"/>
    <property type="evidence" value="ECO:0007669"/>
    <property type="project" value="UniProtKB-KW"/>
</dbReference>
<dbReference type="OMA" id="DDLWHLK"/>
<keyword evidence="6 10" id="KW-0479">Metal-binding</keyword>
<dbReference type="GO" id="GO:0071025">
    <property type="term" value="P:RNA surveillance"/>
    <property type="evidence" value="ECO:0007669"/>
    <property type="project" value="InterPro"/>
</dbReference>